<dbReference type="Proteomes" id="UP001596241">
    <property type="component" value="Unassembled WGS sequence"/>
</dbReference>
<dbReference type="InterPro" id="IPR050109">
    <property type="entry name" value="HTH-type_TetR-like_transc_reg"/>
</dbReference>
<dbReference type="PROSITE" id="PS50977">
    <property type="entry name" value="HTH_TETR_2"/>
    <property type="match status" value="1"/>
</dbReference>
<feature type="DNA-binding region" description="H-T-H motif" evidence="5">
    <location>
        <begin position="31"/>
        <end position="50"/>
    </location>
</feature>
<keyword evidence="8" id="KW-1185">Reference proteome</keyword>
<dbReference type="SUPFAM" id="SSF46689">
    <property type="entry name" value="Homeodomain-like"/>
    <property type="match status" value="1"/>
</dbReference>
<comment type="caution">
    <text evidence="7">The sequence shown here is derived from an EMBL/GenBank/DDBJ whole genome shotgun (WGS) entry which is preliminary data.</text>
</comment>
<evidence type="ECO:0000256" key="5">
    <source>
        <dbReference type="PROSITE-ProRule" id="PRU00335"/>
    </source>
</evidence>
<dbReference type="PANTHER" id="PTHR30055:SF226">
    <property type="entry name" value="HTH-TYPE TRANSCRIPTIONAL REGULATOR PKSA"/>
    <property type="match status" value="1"/>
</dbReference>
<dbReference type="InterPro" id="IPR009057">
    <property type="entry name" value="Homeodomain-like_sf"/>
</dbReference>
<dbReference type="EMBL" id="JBHSPW010000005">
    <property type="protein sequence ID" value="MFC5893818.1"/>
    <property type="molecule type" value="Genomic_DNA"/>
</dbReference>
<evidence type="ECO:0000313" key="7">
    <source>
        <dbReference type="EMBL" id="MFC5893818.1"/>
    </source>
</evidence>
<accession>A0ABW1FJY9</accession>
<keyword evidence="4" id="KW-0804">Transcription</keyword>
<dbReference type="RefSeq" id="WP_345091552.1">
    <property type="nucleotide sequence ID" value="NZ_BAAAWG010000019.1"/>
</dbReference>
<keyword evidence="1" id="KW-0678">Repressor</keyword>
<evidence type="ECO:0000313" key="8">
    <source>
        <dbReference type="Proteomes" id="UP001596241"/>
    </source>
</evidence>
<sequence length="208" mass="22831">MIARIDLDQRRKDVIEAAFRLLVAEGLSGLSLRKVSAESGLNIGSVRHYFDDHRNLLVAAVTEVGRRMGKRLTRYPADVLAGLTGEPAVEALQVWLEELLPIDEERRVESIVLTEFIVAARVNPIFRPVTEQMAADMRQVITDALRVLEVHDPAEEAERIVAVLGGLVLDSVTPHGSLGVERIRATLRAHLRSVLVATPGADAPPIDD</sequence>
<name>A0ABW1FJY9_9ACTN</name>
<evidence type="ECO:0000256" key="1">
    <source>
        <dbReference type="ARBA" id="ARBA00022491"/>
    </source>
</evidence>
<dbReference type="Pfam" id="PF13977">
    <property type="entry name" value="TetR_C_6"/>
    <property type="match status" value="1"/>
</dbReference>
<dbReference type="Pfam" id="PF00440">
    <property type="entry name" value="TetR_N"/>
    <property type="match status" value="1"/>
</dbReference>
<dbReference type="InterPro" id="IPR036271">
    <property type="entry name" value="Tet_transcr_reg_TetR-rel_C_sf"/>
</dbReference>
<evidence type="ECO:0000256" key="2">
    <source>
        <dbReference type="ARBA" id="ARBA00023015"/>
    </source>
</evidence>
<dbReference type="Gene3D" id="1.10.357.10">
    <property type="entry name" value="Tetracycline Repressor, domain 2"/>
    <property type="match status" value="1"/>
</dbReference>
<evidence type="ECO:0000256" key="4">
    <source>
        <dbReference type="ARBA" id="ARBA00023163"/>
    </source>
</evidence>
<dbReference type="InterPro" id="IPR001647">
    <property type="entry name" value="HTH_TetR"/>
</dbReference>
<keyword evidence="3 5" id="KW-0238">DNA-binding</keyword>
<proteinExistence type="predicted"/>
<keyword evidence="2" id="KW-0805">Transcription regulation</keyword>
<protein>
    <submittedName>
        <fullName evidence="7">TetR/AcrR family transcriptional regulator</fullName>
    </submittedName>
</protein>
<reference evidence="8" key="1">
    <citation type="journal article" date="2019" name="Int. J. Syst. Evol. Microbiol.">
        <title>The Global Catalogue of Microorganisms (GCM) 10K type strain sequencing project: providing services to taxonomists for standard genome sequencing and annotation.</title>
        <authorList>
            <consortium name="The Broad Institute Genomics Platform"/>
            <consortium name="The Broad Institute Genome Sequencing Center for Infectious Disease"/>
            <person name="Wu L."/>
            <person name="Ma J."/>
        </authorList>
    </citation>
    <scope>NUCLEOTIDE SEQUENCE [LARGE SCALE GENOMIC DNA]</scope>
    <source>
        <strain evidence="8">CGMCC 1.15809</strain>
    </source>
</reference>
<organism evidence="7 8">
    <name type="scientific">Streptomyces ramulosus</name>
    <dbReference type="NCBI Taxonomy" id="47762"/>
    <lineage>
        <taxon>Bacteria</taxon>
        <taxon>Bacillati</taxon>
        <taxon>Actinomycetota</taxon>
        <taxon>Actinomycetes</taxon>
        <taxon>Kitasatosporales</taxon>
        <taxon>Streptomycetaceae</taxon>
        <taxon>Streptomyces</taxon>
    </lineage>
</organism>
<evidence type="ECO:0000256" key="3">
    <source>
        <dbReference type="ARBA" id="ARBA00023125"/>
    </source>
</evidence>
<feature type="domain" description="HTH tetR-type" evidence="6">
    <location>
        <begin position="8"/>
        <end position="68"/>
    </location>
</feature>
<dbReference type="InterPro" id="IPR039538">
    <property type="entry name" value="BetI_C"/>
</dbReference>
<dbReference type="PANTHER" id="PTHR30055">
    <property type="entry name" value="HTH-TYPE TRANSCRIPTIONAL REGULATOR RUTR"/>
    <property type="match status" value="1"/>
</dbReference>
<gene>
    <name evidence="7" type="ORF">ACFP3M_13405</name>
</gene>
<dbReference type="SUPFAM" id="SSF48498">
    <property type="entry name" value="Tetracyclin repressor-like, C-terminal domain"/>
    <property type="match status" value="1"/>
</dbReference>
<evidence type="ECO:0000259" key="6">
    <source>
        <dbReference type="PROSITE" id="PS50977"/>
    </source>
</evidence>